<evidence type="ECO:0000313" key="1">
    <source>
        <dbReference type="EMBL" id="CAH0049310.1"/>
    </source>
</evidence>
<protein>
    <submittedName>
        <fullName evidence="1">Uncharacterized protein</fullName>
    </submittedName>
</protein>
<proteinExistence type="predicted"/>
<sequence>MNNNLIATAFQDLLFALRTWEAKSDLLLDIGIHSPSDPENWFKYLKFEADITTDNLDQYLQGKVTILVKVDDKRHGWNAASQGFVPTKSALEKVCDETMAGAPFDTGEEECEWWKQLSTTPVVIVVLLR</sequence>
<reference evidence="1 2" key="2">
    <citation type="submission" date="2021-10" db="EMBL/GenBank/DDBJ databases">
        <authorList>
            <person name="Piombo E."/>
        </authorList>
    </citation>
    <scope>NUCLEOTIDE SEQUENCE [LARGE SCALE GENOMIC DNA]</scope>
</reference>
<organism evidence="1 2">
    <name type="scientific">Clonostachys solani</name>
    <dbReference type="NCBI Taxonomy" id="160281"/>
    <lineage>
        <taxon>Eukaryota</taxon>
        <taxon>Fungi</taxon>
        <taxon>Dikarya</taxon>
        <taxon>Ascomycota</taxon>
        <taxon>Pezizomycotina</taxon>
        <taxon>Sordariomycetes</taxon>
        <taxon>Hypocreomycetidae</taxon>
        <taxon>Hypocreales</taxon>
        <taxon>Bionectriaceae</taxon>
        <taxon>Clonostachys</taxon>
    </lineage>
</organism>
<reference evidence="2" key="1">
    <citation type="submission" date="2019-06" db="EMBL/GenBank/DDBJ databases">
        <authorList>
            <person name="Broberg M."/>
        </authorList>
    </citation>
    <scope>NUCLEOTIDE SEQUENCE [LARGE SCALE GENOMIC DNA]</scope>
</reference>
<dbReference type="EMBL" id="CABFOC020000035">
    <property type="protein sequence ID" value="CAH0049310.1"/>
    <property type="molecule type" value="Genomic_DNA"/>
</dbReference>
<accession>A0A9N9Z5J6</accession>
<dbReference type="AlphaFoldDB" id="A0A9N9Z5J6"/>
<feature type="non-terminal residue" evidence="1">
    <location>
        <position position="129"/>
    </location>
</feature>
<dbReference type="Proteomes" id="UP000775872">
    <property type="component" value="Unassembled WGS sequence"/>
</dbReference>
<keyword evidence="2" id="KW-1185">Reference proteome</keyword>
<evidence type="ECO:0000313" key="2">
    <source>
        <dbReference type="Proteomes" id="UP000775872"/>
    </source>
</evidence>
<comment type="caution">
    <text evidence="1">The sequence shown here is derived from an EMBL/GenBank/DDBJ whole genome shotgun (WGS) entry which is preliminary data.</text>
</comment>
<gene>
    <name evidence="1" type="ORF">CSOL1703_00001266</name>
</gene>
<name>A0A9N9Z5J6_9HYPO</name>